<evidence type="ECO:0000313" key="2">
    <source>
        <dbReference type="EMBL" id="KAK8562866.1"/>
    </source>
</evidence>
<keyword evidence="3" id="KW-1185">Reference proteome</keyword>
<reference evidence="2 3" key="1">
    <citation type="journal article" date="2024" name="G3 (Bethesda)">
        <title>Genome assembly of Hibiscus sabdariffa L. provides insights into metabolisms of medicinal natural products.</title>
        <authorList>
            <person name="Kim T."/>
        </authorList>
    </citation>
    <scope>NUCLEOTIDE SEQUENCE [LARGE SCALE GENOMIC DNA]</scope>
    <source>
        <strain evidence="2">TK-2024</strain>
        <tissue evidence="2">Old leaves</tissue>
    </source>
</reference>
<proteinExistence type="predicted"/>
<dbReference type="Proteomes" id="UP001472677">
    <property type="component" value="Unassembled WGS sequence"/>
</dbReference>
<name>A0ABR2ELW3_9ROSI</name>
<organism evidence="2 3">
    <name type="scientific">Hibiscus sabdariffa</name>
    <name type="common">roselle</name>
    <dbReference type="NCBI Taxonomy" id="183260"/>
    <lineage>
        <taxon>Eukaryota</taxon>
        <taxon>Viridiplantae</taxon>
        <taxon>Streptophyta</taxon>
        <taxon>Embryophyta</taxon>
        <taxon>Tracheophyta</taxon>
        <taxon>Spermatophyta</taxon>
        <taxon>Magnoliopsida</taxon>
        <taxon>eudicotyledons</taxon>
        <taxon>Gunneridae</taxon>
        <taxon>Pentapetalae</taxon>
        <taxon>rosids</taxon>
        <taxon>malvids</taxon>
        <taxon>Malvales</taxon>
        <taxon>Malvaceae</taxon>
        <taxon>Malvoideae</taxon>
        <taxon>Hibiscus</taxon>
    </lineage>
</organism>
<dbReference type="EMBL" id="JBBPBM010000012">
    <property type="protein sequence ID" value="KAK8562866.1"/>
    <property type="molecule type" value="Genomic_DNA"/>
</dbReference>
<feature type="compositionally biased region" description="Basic residues" evidence="1">
    <location>
        <begin position="53"/>
        <end position="65"/>
    </location>
</feature>
<feature type="compositionally biased region" description="Pro residues" evidence="1">
    <location>
        <begin position="74"/>
        <end position="94"/>
    </location>
</feature>
<comment type="caution">
    <text evidence="2">The sequence shown here is derived from an EMBL/GenBank/DDBJ whole genome shotgun (WGS) entry which is preliminary data.</text>
</comment>
<gene>
    <name evidence="2" type="ORF">V6N12_010930</name>
</gene>
<evidence type="ECO:0000256" key="1">
    <source>
        <dbReference type="SAM" id="MobiDB-lite"/>
    </source>
</evidence>
<sequence>MGLRYSLGWVPTLRPRVNPYGPKIFLDRPEDQHWRIGTSCIVLPFISVKMSTRRGRRPARARGRPARYADPIDVPIPDPPPLVDPPALEVPPVPRGQTAATDPPPAPSIDVTTPVRGASAVGPQPAAGQFDENLGRQFLQLIQGAVRAANVVLEVPISQTLISSGVRTFTGSPDGAPTDAEDWLRDTERRMDQLGFDPAKKYQGAVSMLDGNAHVWW</sequence>
<protein>
    <submittedName>
        <fullName evidence="2">Uncharacterized protein</fullName>
    </submittedName>
</protein>
<accession>A0ABR2ELW3</accession>
<feature type="region of interest" description="Disordered" evidence="1">
    <location>
        <begin position="53"/>
        <end position="110"/>
    </location>
</feature>
<evidence type="ECO:0000313" key="3">
    <source>
        <dbReference type="Proteomes" id="UP001472677"/>
    </source>
</evidence>